<dbReference type="AlphaFoldDB" id="A0A4Y9XY75"/>
<organism evidence="1 2">
    <name type="scientific">Rhodofomes roseus</name>
    <dbReference type="NCBI Taxonomy" id="34475"/>
    <lineage>
        <taxon>Eukaryota</taxon>
        <taxon>Fungi</taxon>
        <taxon>Dikarya</taxon>
        <taxon>Basidiomycota</taxon>
        <taxon>Agaricomycotina</taxon>
        <taxon>Agaricomycetes</taxon>
        <taxon>Polyporales</taxon>
        <taxon>Rhodofomes</taxon>
    </lineage>
</organism>
<comment type="caution">
    <text evidence="1">The sequence shown here is derived from an EMBL/GenBank/DDBJ whole genome shotgun (WGS) entry which is preliminary data.</text>
</comment>
<proteinExistence type="predicted"/>
<evidence type="ECO:0000313" key="1">
    <source>
        <dbReference type="EMBL" id="TFY54608.1"/>
    </source>
</evidence>
<dbReference type="EMBL" id="SEKV01000679">
    <property type="protein sequence ID" value="TFY54608.1"/>
    <property type="molecule type" value="Genomic_DNA"/>
</dbReference>
<dbReference type="STRING" id="34475.A0A4Y9XY75"/>
<protein>
    <submittedName>
        <fullName evidence="1">Uncharacterized protein</fullName>
    </submittedName>
</protein>
<accession>A0A4Y9XY75</accession>
<dbReference type="PANTHER" id="PTHR33266">
    <property type="entry name" value="CHROMOSOME 15, WHOLE GENOME SHOTGUN SEQUENCE"/>
    <property type="match status" value="1"/>
</dbReference>
<name>A0A4Y9XY75_9APHY</name>
<sequence length="452" mass="50277">MYDAGDADFQQDIVKFAGTKLLHSKTHPSSLIAMQSLACIGVRIPIHFHPTVPPDTMVKERILVAQHLRLLLYAGLGFTSMITTCASEPLLAEVAYRVLGTRRWSAGEAVMIAPSERGAQKFSPPLQAVWEHLKHSYLDLGTRGETVAAVLLLDARDRATTFPLDPNELPPGTDTGGDKTLRYDGARERRIVTVSQFLKALLAKPCHDITPLEYHHVQHADLRLEFAFKDCFVYFNHFIKATSFEVVNQAYLRLAISRGAALICADNQAGVNIIIPCLFGTQLVSEKVTAIMVQVKNDRRFTTKVQRHLFTAMNPYTCGIFAKDVKDPPPVLRMVFALASSGPAVTSPSRRQRTSPGRHEASAKFTAYDIWCAGAGASTFGVVYSGEQEVMDNILKTLRRPRDTERMYKDDEPVSAVRAMQPLSSTDRSHFERWAEIEEGIGEECELLEADE</sequence>
<gene>
    <name evidence="1" type="ORF">EVJ58_g8760</name>
</gene>
<evidence type="ECO:0000313" key="2">
    <source>
        <dbReference type="Proteomes" id="UP000298390"/>
    </source>
</evidence>
<dbReference type="Proteomes" id="UP000298390">
    <property type="component" value="Unassembled WGS sequence"/>
</dbReference>
<reference evidence="1 2" key="1">
    <citation type="submission" date="2019-01" db="EMBL/GenBank/DDBJ databases">
        <title>Genome sequencing of the rare red list fungi Fomitopsis rosea.</title>
        <authorList>
            <person name="Buettner E."/>
            <person name="Kellner H."/>
        </authorList>
    </citation>
    <scope>NUCLEOTIDE SEQUENCE [LARGE SCALE GENOMIC DNA]</scope>
    <source>
        <strain evidence="1 2">DSM 105464</strain>
    </source>
</reference>
<dbReference type="PANTHER" id="PTHR33266:SF1">
    <property type="entry name" value="F-BOX DOMAIN-CONTAINING PROTEIN"/>
    <property type="match status" value="1"/>
</dbReference>